<dbReference type="SUPFAM" id="SSF48208">
    <property type="entry name" value="Six-hairpin glycosidases"/>
    <property type="match status" value="1"/>
</dbReference>
<dbReference type="InterPro" id="IPR013780">
    <property type="entry name" value="Glyco_hydro_b"/>
</dbReference>
<evidence type="ECO:0000313" key="5">
    <source>
        <dbReference type="Proteomes" id="UP001449657"/>
    </source>
</evidence>
<gene>
    <name evidence="4" type="ORF">WJU22_14240</name>
</gene>
<feature type="domain" description="Glycosyl hydrolase family 95 catalytic" evidence="3">
    <location>
        <begin position="309"/>
        <end position="645"/>
    </location>
</feature>
<dbReference type="InterPro" id="IPR049053">
    <property type="entry name" value="AFCA-like_C"/>
</dbReference>
<dbReference type="Proteomes" id="UP001449657">
    <property type="component" value="Chromosome"/>
</dbReference>
<feature type="signal peptide" evidence="1">
    <location>
        <begin position="1"/>
        <end position="25"/>
    </location>
</feature>
<dbReference type="RefSeq" id="WP_341838852.1">
    <property type="nucleotide sequence ID" value="NZ_CP149792.1"/>
</dbReference>
<evidence type="ECO:0000313" key="4">
    <source>
        <dbReference type="EMBL" id="WZN44058.1"/>
    </source>
</evidence>
<proteinExistence type="predicted"/>
<evidence type="ECO:0000256" key="1">
    <source>
        <dbReference type="SAM" id="SignalP"/>
    </source>
</evidence>
<organism evidence="4 5">
    <name type="scientific">Chitinophaga caseinilytica</name>
    <dbReference type="NCBI Taxonomy" id="2267521"/>
    <lineage>
        <taxon>Bacteria</taxon>
        <taxon>Pseudomonadati</taxon>
        <taxon>Bacteroidota</taxon>
        <taxon>Chitinophagia</taxon>
        <taxon>Chitinophagales</taxon>
        <taxon>Chitinophagaceae</taxon>
        <taxon>Chitinophaga</taxon>
    </lineage>
</organism>
<dbReference type="Pfam" id="PF22124">
    <property type="entry name" value="Glyco_hydro_95_cat"/>
    <property type="match status" value="1"/>
</dbReference>
<feature type="chain" id="PRO_5045899558" evidence="1">
    <location>
        <begin position="26"/>
        <end position="771"/>
    </location>
</feature>
<dbReference type="Gene3D" id="2.60.40.1180">
    <property type="entry name" value="Golgi alpha-mannosidase II"/>
    <property type="match status" value="1"/>
</dbReference>
<dbReference type="Pfam" id="PF21307">
    <property type="entry name" value="Glyco_hydro_95_C"/>
    <property type="match status" value="1"/>
</dbReference>
<keyword evidence="5" id="KW-1185">Reference proteome</keyword>
<name>A0ABZ2YXM6_9BACT</name>
<dbReference type="PANTHER" id="PTHR31084:SF0">
    <property type="entry name" value="ALPHA-L-FUCOSIDASE 2"/>
    <property type="match status" value="1"/>
</dbReference>
<evidence type="ECO:0000259" key="2">
    <source>
        <dbReference type="Pfam" id="PF21307"/>
    </source>
</evidence>
<evidence type="ECO:0000259" key="3">
    <source>
        <dbReference type="Pfam" id="PF22124"/>
    </source>
</evidence>
<dbReference type="InterPro" id="IPR012341">
    <property type="entry name" value="6hp_glycosidase-like_sf"/>
</dbReference>
<protein>
    <submittedName>
        <fullName evidence="4">Glycoside hydrolase family 95-like protein</fullName>
    </submittedName>
</protein>
<reference evidence="4 5" key="1">
    <citation type="submission" date="2024-03" db="EMBL/GenBank/DDBJ databases">
        <title>Chitinophaga caseinilytica sp. nov., a casein hydrolysing bacterium isolated from forest soil.</title>
        <authorList>
            <person name="Lee D.S."/>
            <person name="Han D.M."/>
            <person name="Baek J.H."/>
            <person name="Choi D.G."/>
            <person name="Jeon J.H."/>
            <person name="Jeon C.O."/>
        </authorList>
    </citation>
    <scope>NUCLEOTIDE SEQUENCE [LARGE SCALE GENOMIC DNA]</scope>
    <source>
        <strain evidence="4 5">KACC 19118</strain>
    </source>
</reference>
<dbReference type="InterPro" id="IPR054363">
    <property type="entry name" value="GH95_cat"/>
</dbReference>
<dbReference type="Gene3D" id="1.50.10.10">
    <property type="match status" value="1"/>
</dbReference>
<sequence length="771" mass="85950">MKSRYIPLFVSCSLLLISLHQETFAGSPEDSLFFERKKGMLTATWRQPFSYSSIKSNHAPLGPYLGNGDVGVVAFTSDNSQTLKISKVDFVTDGWTDWAGSGPAALPVGGVTIKVNSPVRSGFVTVNRPDSMGFNYQMDQLNSELRMSTATARPVKMKSWMSMAENVIITALTTTSKTPVAISVDTYADDPSVDYATAADVNGQIAQVSRQTKTTNVRWISHAGISTRIIGANAVLQRLSGAMVRSDFQLTAADTVYIAVYVSGGGKTNDPQLSVASKRLSTLDAADVLRLKTAKTAWWKDMWTRSYVETNDSLLDRHYLSSIYLLASAYNEHSPVSGGMYGVWNMDDRMMYHGDMHFNYNSQAGFYSAFSANRPEIALPFYKTVELLIPEGKRRAKEEMGVMHPSWKGKSCRGLLFPVGALGIGVFYNYYWQQTMNAPFNIPLFSWNYEYTGDLDFLRDKAYPYIRLCGDFYEDYMQKEAFGGTYRYTITTGGHEGSWDLNPPSDLAFVEQTFRLLLKYSKLLGVDKQRRDKWNDILTHLPAYKVITPTKTPNQGLPVFAKNEDGWDLPNHAIQMHSLYPCEVLHLGSDSARLQIARNTMYYYEVSQKGFSESMNALGLSAYVMWARAGLDPEILIHSMKELIKTARPNFIIADGHHCAEKTTVIETVNSMMLQTVDDVLHLFPCWPKSPASFTRLRAKGAFLVSADYDGSAVSALQIFSEKGGVCQLKSPWNDAGITVTVDGKPVSVKRENGVYAIVTKKGATYEISRK</sequence>
<dbReference type="InterPro" id="IPR008928">
    <property type="entry name" value="6-hairpin_glycosidase_sf"/>
</dbReference>
<dbReference type="PANTHER" id="PTHR31084">
    <property type="entry name" value="ALPHA-L-FUCOSIDASE 2"/>
    <property type="match status" value="1"/>
</dbReference>
<dbReference type="EMBL" id="CP150096">
    <property type="protein sequence ID" value="WZN44058.1"/>
    <property type="molecule type" value="Genomic_DNA"/>
</dbReference>
<keyword evidence="1" id="KW-0732">Signal</keyword>
<accession>A0ABZ2YXM6</accession>
<feature type="domain" description="Alpha fucosidase A-like C-terminal" evidence="2">
    <location>
        <begin position="675"/>
        <end position="768"/>
    </location>
</feature>